<evidence type="ECO:0000259" key="18">
    <source>
        <dbReference type="Pfam" id="PF01746"/>
    </source>
</evidence>
<keyword evidence="11 15" id="KW-0819">tRNA processing</keyword>
<dbReference type="GO" id="GO:0052906">
    <property type="term" value="F:tRNA (guanine(37)-N1)-methyltransferase activity"/>
    <property type="evidence" value="ECO:0007669"/>
    <property type="project" value="UniProtKB-EC"/>
</dbReference>
<name>A0ABT9XMU5_9BACL</name>
<dbReference type="InterPro" id="IPR023148">
    <property type="entry name" value="tRNA_m1G_MeTrfase_C_sf"/>
</dbReference>
<dbReference type="HAMAP" id="MF_00605">
    <property type="entry name" value="TrmD"/>
    <property type="match status" value="1"/>
</dbReference>
<accession>A0ABT9XMU5</accession>
<keyword evidence="10 15" id="KW-0949">S-adenosyl-L-methionine</keyword>
<keyword evidence="7 15" id="KW-0963">Cytoplasm</keyword>
<evidence type="ECO:0000256" key="9">
    <source>
        <dbReference type="ARBA" id="ARBA00022679"/>
    </source>
</evidence>
<dbReference type="InterPro" id="IPR029026">
    <property type="entry name" value="tRNA_m1G_MTases_N"/>
</dbReference>
<feature type="region of interest" description="Disordered" evidence="17">
    <location>
        <begin position="1"/>
        <end position="26"/>
    </location>
</feature>
<evidence type="ECO:0000313" key="19">
    <source>
        <dbReference type="EMBL" id="MDQ0191537.1"/>
    </source>
</evidence>
<evidence type="ECO:0000256" key="7">
    <source>
        <dbReference type="ARBA" id="ARBA00022490"/>
    </source>
</evidence>
<dbReference type="NCBIfam" id="NF000648">
    <property type="entry name" value="PRK00026.1"/>
    <property type="match status" value="1"/>
</dbReference>
<evidence type="ECO:0000256" key="16">
    <source>
        <dbReference type="RuleBase" id="RU003464"/>
    </source>
</evidence>
<dbReference type="NCBIfam" id="TIGR00088">
    <property type="entry name" value="trmD"/>
    <property type="match status" value="1"/>
</dbReference>
<keyword evidence="9 15" id="KW-0808">Transferase</keyword>
<comment type="function">
    <text evidence="1 15 16">Specifically methylates guanosine-37 in various tRNAs.</text>
</comment>
<dbReference type="InterPro" id="IPR016009">
    <property type="entry name" value="tRNA_MeTrfase_TRMD/TRM10"/>
</dbReference>
<gene>
    <name evidence="15" type="primary">trmD</name>
    <name evidence="19" type="ORF">J2S03_003408</name>
</gene>
<dbReference type="GO" id="GO:0032259">
    <property type="term" value="P:methylation"/>
    <property type="evidence" value="ECO:0007669"/>
    <property type="project" value="UniProtKB-KW"/>
</dbReference>
<evidence type="ECO:0000256" key="11">
    <source>
        <dbReference type="ARBA" id="ARBA00022694"/>
    </source>
</evidence>
<dbReference type="PANTHER" id="PTHR46417">
    <property type="entry name" value="TRNA (GUANINE-N(1)-)-METHYLTRANSFERASE"/>
    <property type="match status" value="1"/>
</dbReference>
<evidence type="ECO:0000256" key="8">
    <source>
        <dbReference type="ARBA" id="ARBA00022603"/>
    </source>
</evidence>
<feature type="domain" description="tRNA methyltransferase TRMD/TRM10-type" evidence="18">
    <location>
        <begin position="146"/>
        <end position="290"/>
    </location>
</feature>
<comment type="subunit">
    <text evidence="4 15 16">Homodimer.</text>
</comment>
<dbReference type="EMBL" id="JAUSTP010000051">
    <property type="protein sequence ID" value="MDQ0191537.1"/>
    <property type="molecule type" value="Genomic_DNA"/>
</dbReference>
<dbReference type="Gene3D" id="3.40.1280.10">
    <property type="match status" value="1"/>
</dbReference>
<dbReference type="RefSeq" id="WP_307016783.1">
    <property type="nucleotide sequence ID" value="NZ_JAUANV010000012.1"/>
</dbReference>
<dbReference type="InterPro" id="IPR002649">
    <property type="entry name" value="tRNA_m1G_MeTrfase_TrmD"/>
</dbReference>
<evidence type="ECO:0000256" key="12">
    <source>
        <dbReference type="ARBA" id="ARBA00029736"/>
    </source>
</evidence>
<evidence type="ECO:0000256" key="4">
    <source>
        <dbReference type="ARBA" id="ARBA00011738"/>
    </source>
</evidence>
<keyword evidence="20" id="KW-1185">Reference proteome</keyword>
<dbReference type="Proteomes" id="UP001232973">
    <property type="component" value="Unassembled WGS sequence"/>
</dbReference>
<comment type="catalytic activity">
    <reaction evidence="14 15 16">
        <text>guanosine(37) in tRNA + S-adenosyl-L-methionine = N(1)-methylguanosine(37) in tRNA + S-adenosyl-L-homocysteine + H(+)</text>
        <dbReference type="Rhea" id="RHEA:36899"/>
        <dbReference type="Rhea" id="RHEA-COMP:10145"/>
        <dbReference type="Rhea" id="RHEA-COMP:10147"/>
        <dbReference type="ChEBI" id="CHEBI:15378"/>
        <dbReference type="ChEBI" id="CHEBI:57856"/>
        <dbReference type="ChEBI" id="CHEBI:59789"/>
        <dbReference type="ChEBI" id="CHEBI:73542"/>
        <dbReference type="ChEBI" id="CHEBI:74269"/>
        <dbReference type="EC" id="2.1.1.228"/>
    </reaction>
</comment>
<protein>
    <recommendedName>
        <fullName evidence="6 15">tRNA (guanine-N(1)-)-methyltransferase</fullName>
        <ecNumber evidence="5 15">2.1.1.228</ecNumber>
    </recommendedName>
    <alternativeName>
        <fullName evidence="12 15">M1G-methyltransferase</fullName>
    </alternativeName>
    <alternativeName>
        <fullName evidence="13 15">tRNA [GM37] methyltransferase</fullName>
    </alternativeName>
</protein>
<evidence type="ECO:0000256" key="10">
    <source>
        <dbReference type="ARBA" id="ARBA00022691"/>
    </source>
</evidence>
<feature type="binding site" evidence="15">
    <location>
        <begin position="198"/>
        <end position="203"/>
    </location>
    <ligand>
        <name>S-adenosyl-L-methionine</name>
        <dbReference type="ChEBI" id="CHEBI:59789"/>
    </ligand>
</feature>
<evidence type="ECO:0000256" key="14">
    <source>
        <dbReference type="ARBA" id="ARBA00047783"/>
    </source>
</evidence>
<organism evidence="19 20">
    <name type="scientific">Alicyclobacillus cycloheptanicus</name>
    <dbReference type="NCBI Taxonomy" id="1457"/>
    <lineage>
        <taxon>Bacteria</taxon>
        <taxon>Bacillati</taxon>
        <taxon>Bacillota</taxon>
        <taxon>Bacilli</taxon>
        <taxon>Bacillales</taxon>
        <taxon>Alicyclobacillaceae</taxon>
        <taxon>Alicyclobacillus</taxon>
    </lineage>
</organism>
<evidence type="ECO:0000256" key="15">
    <source>
        <dbReference type="HAMAP-Rule" id="MF_00605"/>
    </source>
</evidence>
<comment type="subcellular location">
    <subcellularLocation>
        <location evidence="2 15 16">Cytoplasm</location>
    </subcellularLocation>
</comment>
<reference evidence="19 20" key="1">
    <citation type="submission" date="2023-07" db="EMBL/GenBank/DDBJ databases">
        <title>Genomic Encyclopedia of Type Strains, Phase IV (KMG-IV): sequencing the most valuable type-strain genomes for metagenomic binning, comparative biology and taxonomic classification.</title>
        <authorList>
            <person name="Goeker M."/>
        </authorList>
    </citation>
    <scope>NUCLEOTIDE SEQUENCE [LARGE SCALE GENOMIC DNA]</scope>
    <source>
        <strain evidence="19 20">DSM 4006</strain>
    </source>
</reference>
<evidence type="ECO:0000256" key="5">
    <source>
        <dbReference type="ARBA" id="ARBA00012807"/>
    </source>
</evidence>
<evidence type="ECO:0000313" key="20">
    <source>
        <dbReference type="Proteomes" id="UP001232973"/>
    </source>
</evidence>
<evidence type="ECO:0000256" key="1">
    <source>
        <dbReference type="ARBA" id="ARBA00002634"/>
    </source>
</evidence>
<evidence type="ECO:0000256" key="6">
    <source>
        <dbReference type="ARBA" id="ARBA00014679"/>
    </source>
</evidence>
<feature type="domain" description="tRNA methyltransferase TRMD/TRM10-type" evidence="18">
    <location>
        <begin position="31"/>
        <end position="107"/>
    </location>
</feature>
<evidence type="ECO:0000256" key="3">
    <source>
        <dbReference type="ARBA" id="ARBA00007630"/>
    </source>
</evidence>
<evidence type="ECO:0000256" key="2">
    <source>
        <dbReference type="ARBA" id="ARBA00004496"/>
    </source>
</evidence>
<proteinExistence type="inferred from homology"/>
<dbReference type="PANTHER" id="PTHR46417:SF1">
    <property type="entry name" value="TRNA (GUANINE-N(1)-)-METHYLTRANSFERASE"/>
    <property type="match status" value="1"/>
</dbReference>
<dbReference type="InterPro" id="IPR029028">
    <property type="entry name" value="Alpha/beta_knot_MTases"/>
</dbReference>
<keyword evidence="8 15" id="KW-0489">Methyltransferase</keyword>
<dbReference type="EC" id="2.1.1.228" evidence="5 15"/>
<dbReference type="Pfam" id="PF01746">
    <property type="entry name" value="tRNA_m1G_MT"/>
    <property type="match status" value="2"/>
</dbReference>
<comment type="similarity">
    <text evidence="3 15 16">Belongs to the RNA methyltransferase TrmD family.</text>
</comment>
<evidence type="ECO:0000256" key="13">
    <source>
        <dbReference type="ARBA" id="ARBA00033392"/>
    </source>
</evidence>
<comment type="caution">
    <text evidence="19">The sequence shown here is derived from an EMBL/GenBank/DDBJ whole genome shotgun (WGS) entry which is preliminary data.</text>
</comment>
<sequence length="316" mass="34388">MSTELSRVEPPAAAASRSETDSSDAPGGRALRVAILTLFPDMFSGVFSESIIKRAIERGLLQVELVNFRDFTDDRHHTVDDAPFGGGAGMLLKPDPLFRAVESLQQASSAADADDGDVAERAPAVGEDAAGHQTVGGHAPGGKLSDRVILLSPQGRPFTQAVAAELVACGQRLVLICGHYEGFDERVRTHLATDEISLGDFVMTGGEIAAMAMVDTMVRLVPGVLGNESSAHDDSFAHGLLEYPQYTRPAVYRGLPVPPVLLSGNHQEVARWRRMHSLYRTWQRRPDLLARRKLSDEERQWVRRWTSGDLSGIDVP</sequence>
<dbReference type="CDD" id="cd18080">
    <property type="entry name" value="TrmD-like"/>
    <property type="match status" value="1"/>
</dbReference>
<dbReference type="Gene3D" id="1.10.1270.20">
    <property type="entry name" value="tRNA(m1g37)methyltransferase, domain 2"/>
    <property type="match status" value="1"/>
</dbReference>
<dbReference type="SUPFAM" id="SSF75217">
    <property type="entry name" value="alpha/beta knot"/>
    <property type="match status" value="1"/>
</dbReference>
<evidence type="ECO:0000256" key="17">
    <source>
        <dbReference type="SAM" id="MobiDB-lite"/>
    </source>
</evidence>
<feature type="binding site" evidence="15">
    <location>
        <position position="178"/>
    </location>
    <ligand>
        <name>S-adenosyl-L-methionine</name>
        <dbReference type="ChEBI" id="CHEBI:59789"/>
    </ligand>
</feature>